<comment type="caution">
    <text evidence="1">The sequence shown here is derived from an EMBL/GenBank/DDBJ whole genome shotgun (WGS) entry which is preliminary data.</text>
</comment>
<reference evidence="2" key="1">
    <citation type="journal article" date="2019" name="Int. J. Syst. Evol. Microbiol.">
        <title>The Global Catalogue of Microorganisms (GCM) 10K type strain sequencing project: providing services to taxonomists for standard genome sequencing and annotation.</title>
        <authorList>
            <consortium name="The Broad Institute Genomics Platform"/>
            <consortium name="The Broad Institute Genome Sequencing Center for Infectious Disease"/>
            <person name="Wu L."/>
            <person name="Ma J."/>
        </authorList>
    </citation>
    <scope>NUCLEOTIDE SEQUENCE [LARGE SCALE GENOMIC DNA]</scope>
    <source>
        <strain evidence="2">JCM 4738</strain>
    </source>
</reference>
<accession>A0ABQ3F483</accession>
<evidence type="ECO:0000313" key="2">
    <source>
        <dbReference type="Proteomes" id="UP000642673"/>
    </source>
</evidence>
<proteinExistence type="predicted"/>
<dbReference type="Gene3D" id="3.30.530.20">
    <property type="match status" value="1"/>
</dbReference>
<dbReference type="InterPro" id="IPR023393">
    <property type="entry name" value="START-like_dom_sf"/>
</dbReference>
<name>A0ABQ3F483_9ACTN</name>
<keyword evidence="2" id="KW-1185">Reference proteome</keyword>
<evidence type="ECO:0000313" key="1">
    <source>
        <dbReference type="EMBL" id="GHB80561.1"/>
    </source>
</evidence>
<protein>
    <submittedName>
        <fullName evidence="1">Uncharacterized protein</fullName>
    </submittedName>
</protein>
<gene>
    <name evidence="1" type="ORF">GCM10010347_58930</name>
</gene>
<dbReference type="EMBL" id="BMVP01000018">
    <property type="protein sequence ID" value="GHB80561.1"/>
    <property type="molecule type" value="Genomic_DNA"/>
</dbReference>
<organism evidence="1 2">
    <name type="scientific">Streptomyces cirratus</name>
    <dbReference type="NCBI Taxonomy" id="68187"/>
    <lineage>
        <taxon>Bacteria</taxon>
        <taxon>Bacillati</taxon>
        <taxon>Actinomycetota</taxon>
        <taxon>Actinomycetes</taxon>
        <taxon>Kitasatosporales</taxon>
        <taxon>Streptomycetaceae</taxon>
        <taxon>Streptomyces</taxon>
    </lineage>
</organism>
<sequence>MTTPHGPARLRIRGNAELGILDHDHDHDHDHDYVEDQASWQVPARVVANGTGAEFVISFELDTLKRTLETGA</sequence>
<dbReference type="Proteomes" id="UP000642673">
    <property type="component" value="Unassembled WGS sequence"/>
</dbReference>